<organism evidence="2 3">
    <name type="scientific">Russula ochroleuca</name>
    <dbReference type="NCBI Taxonomy" id="152965"/>
    <lineage>
        <taxon>Eukaryota</taxon>
        <taxon>Fungi</taxon>
        <taxon>Dikarya</taxon>
        <taxon>Basidiomycota</taxon>
        <taxon>Agaricomycotina</taxon>
        <taxon>Agaricomycetes</taxon>
        <taxon>Russulales</taxon>
        <taxon>Russulaceae</taxon>
        <taxon>Russula</taxon>
    </lineage>
</organism>
<proteinExistence type="predicted"/>
<protein>
    <recommendedName>
        <fullName evidence="4">Secreted protein</fullName>
    </recommendedName>
</protein>
<feature type="chain" id="PRO_5040387892" description="Secreted protein" evidence="1">
    <location>
        <begin position="39"/>
        <end position="80"/>
    </location>
</feature>
<feature type="signal peptide" evidence="1">
    <location>
        <begin position="1"/>
        <end position="38"/>
    </location>
</feature>
<dbReference type="Proteomes" id="UP000759537">
    <property type="component" value="Unassembled WGS sequence"/>
</dbReference>
<name>A0A9P5MWY9_9AGAM</name>
<evidence type="ECO:0000313" key="2">
    <source>
        <dbReference type="EMBL" id="KAF8480783.1"/>
    </source>
</evidence>
<evidence type="ECO:0000313" key="3">
    <source>
        <dbReference type="Proteomes" id="UP000759537"/>
    </source>
</evidence>
<reference evidence="2" key="2">
    <citation type="journal article" date="2020" name="Nat. Commun.">
        <title>Large-scale genome sequencing of mycorrhizal fungi provides insights into the early evolution of symbiotic traits.</title>
        <authorList>
            <person name="Miyauchi S."/>
            <person name="Kiss E."/>
            <person name="Kuo A."/>
            <person name="Drula E."/>
            <person name="Kohler A."/>
            <person name="Sanchez-Garcia M."/>
            <person name="Morin E."/>
            <person name="Andreopoulos B."/>
            <person name="Barry K.W."/>
            <person name="Bonito G."/>
            <person name="Buee M."/>
            <person name="Carver A."/>
            <person name="Chen C."/>
            <person name="Cichocki N."/>
            <person name="Clum A."/>
            <person name="Culley D."/>
            <person name="Crous P.W."/>
            <person name="Fauchery L."/>
            <person name="Girlanda M."/>
            <person name="Hayes R.D."/>
            <person name="Keri Z."/>
            <person name="LaButti K."/>
            <person name="Lipzen A."/>
            <person name="Lombard V."/>
            <person name="Magnuson J."/>
            <person name="Maillard F."/>
            <person name="Murat C."/>
            <person name="Nolan M."/>
            <person name="Ohm R.A."/>
            <person name="Pangilinan J."/>
            <person name="Pereira M.F."/>
            <person name="Perotto S."/>
            <person name="Peter M."/>
            <person name="Pfister S."/>
            <person name="Riley R."/>
            <person name="Sitrit Y."/>
            <person name="Stielow J.B."/>
            <person name="Szollosi G."/>
            <person name="Zifcakova L."/>
            <person name="Stursova M."/>
            <person name="Spatafora J.W."/>
            <person name="Tedersoo L."/>
            <person name="Vaario L.M."/>
            <person name="Yamada A."/>
            <person name="Yan M."/>
            <person name="Wang P."/>
            <person name="Xu J."/>
            <person name="Bruns T."/>
            <person name="Baldrian P."/>
            <person name="Vilgalys R."/>
            <person name="Dunand C."/>
            <person name="Henrissat B."/>
            <person name="Grigoriev I.V."/>
            <person name="Hibbett D."/>
            <person name="Nagy L.G."/>
            <person name="Martin F.M."/>
        </authorList>
    </citation>
    <scope>NUCLEOTIDE SEQUENCE</scope>
    <source>
        <strain evidence="2">Prilba</strain>
    </source>
</reference>
<gene>
    <name evidence="2" type="ORF">DFH94DRAFT_427976</name>
</gene>
<reference evidence="2" key="1">
    <citation type="submission" date="2019-10" db="EMBL/GenBank/DDBJ databases">
        <authorList>
            <consortium name="DOE Joint Genome Institute"/>
            <person name="Kuo A."/>
            <person name="Miyauchi S."/>
            <person name="Kiss E."/>
            <person name="Drula E."/>
            <person name="Kohler A."/>
            <person name="Sanchez-Garcia M."/>
            <person name="Andreopoulos B."/>
            <person name="Barry K.W."/>
            <person name="Bonito G."/>
            <person name="Buee M."/>
            <person name="Carver A."/>
            <person name="Chen C."/>
            <person name="Cichocki N."/>
            <person name="Clum A."/>
            <person name="Culley D."/>
            <person name="Crous P.W."/>
            <person name="Fauchery L."/>
            <person name="Girlanda M."/>
            <person name="Hayes R."/>
            <person name="Keri Z."/>
            <person name="LaButti K."/>
            <person name="Lipzen A."/>
            <person name="Lombard V."/>
            <person name="Magnuson J."/>
            <person name="Maillard F."/>
            <person name="Morin E."/>
            <person name="Murat C."/>
            <person name="Nolan M."/>
            <person name="Ohm R."/>
            <person name="Pangilinan J."/>
            <person name="Pereira M."/>
            <person name="Perotto S."/>
            <person name="Peter M."/>
            <person name="Riley R."/>
            <person name="Sitrit Y."/>
            <person name="Stielow B."/>
            <person name="Szollosi G."/>
            <person name="Zifcakova L."/>
            <person name="Stursova M."/>
            <person name="Spatafora J.W."/>
            <person name="Tedersoo L."/>
            <person name="Vaario L.-M."/>
            <person name="Yamada A."/>
            <person name="Yan M."/>
            <person name="Wang P."/>
            <person name="Xu J."/>
            <person name="Bruns T."/>
            <person name="Baldrian P."/>
            <person name="Vilgalys R."/>
            <person name="Henrissat B."/>
            <person name="Grigoriev I.V."/>
            <person name="Hibbett D."/>
            <person name="Nagy L.G."/>
            <person name="Martin F.M."/>
        </authorList>
    </citation>
    <scope>NUCLEOTIDE SEQUENCE</scope>
    <source>
        <strain evidence="2">Prilba</strain>
    </source>
</reference>
<evidence type="ECO:0008006" key="4">
    <source>
        <dbReference type="Google" id="ProtNLM"/>
    </source>
</evidence>
<dbReference type="EMBL" id="WHVB01000007">
    <property type="protein sequence ID" value="KAF8480783.1"/>
    <property type="molecule type" value="Genomic_DNA"/>
</dbReference>
<sequence>MRHLMMFFFSQSTYIICSPSLLNMQVGLLLCLTSPVRGLPVCTNCGVSSPLAGIVDFERRSCLCWGWPFIRSAFVVADMM</sequence>
<dbReference type="AlphaFoldDB" id="A0A9P5MWY9"/>
<accession>A0A9P5MWY9</accession>
<evidence type="ECO:0000256" key="1">
    <source>
        <dbReference type="SAM" id="SignalP"/>
    </source>
</evidence>
<keyword evidence="1" id="KW-0732">Signal</keyword>
<keyword evidence="3" id="KW-1185">Reference proteome</keyword>
<comment type="caution">
    <text evidence="2">The sequence shown here is derived from an EMBL/GenBank/DDBJ whole genome shotgun (WGS) entry which is preliminary data.</text>
</comment>